<dbReference type="PANTHER" id="PTHR33450:SF1">
    <property type="entry name" value="OS08G0539200 PROTEIN"/>
    <property type="match status" value="1"/>
</dbReference>
<keyword evidence="2" id="KW-1185">Reference proteome</keyword>
<dbReference type="EMBL" id="CM029047">
    <property type="protein sequence ID" value="KAG2585387.1"/>
    <property type="molecule type" value="Genomic_DNA"/>
</dbReference>
<dbReference type="Proteomes" id="UP000823388">
    <property type="component" value="Chromosome 6K"/>
</dbReference>
<proteinExistence type="predicted"/>
<reference evidence="1" key="1">
    <citation type="submission" date="2020-05" db="EMBL/GenBank/DDBJ databases">
        <title>WGS assembly of Panicum virgatum.</title>
        <authorList>
            <person name="Lovell J.T."/>
            <person name="Jenkins J."/>
            <person name="Shu S."/>
            <person name="Juenger T.E."/>
            <person name="Schmutz J."/>
        </authorList>
    </citation>
    <scope>NUCLEOTIDE SEQUENCE</scope>
    <source>
        <strain evidence="1">AP13</strain>
    </source>
</reference>
<name>A0A8T0RHC3_PANVG</name>
<dbReference type="AlphaFoldDB" id="A0A8T0RHC3"/>
<organism evidence="1 2">
    <name type="scientific">Panicum virgatum</name>
    <name type="common">Blackwell switchgrass</name>
    <dbReference type="NCBI Taxonomy" id="38727"/>
    <lineage>
        <taxon>Eukaryota</taxon>
        <taxon>Viridiplantae</taxon>
        <taxon>Streptophyta</taxon>
        <taxon>Embryophyta</taxon>
        <taxon>Tracheophyta</taxon>
        <taxon>Spermatophyta</taxon>
        <taxon>Magnoliopsida</taxon>
        <taxon>Liliopsida</taxon>
        <taxon>Poales</taxon>
        <taxon>Poaceae</taxon>
        <taxon>PACMAD clade</taxon>
        <taxon>Panicoideae</taxon>
        <taxon>Panicodae</taxon>
        <taxon>Paniceae</taxon>
        <taxon>Panicinae</taxon>
        <taxon>Panicum</taxon>
        <taxon>Panicum sect. Hiantes</taxon>
    </lineage>
</organism>
<protein>
    <submittedName>
        <fullName evidence="1">Uncharacterized protein</fullName>
    </submittedName>
</protein>
<dbReference type="PANTHER" id="PTHR33450">
    <property type="entry name" value="EMB|CAB67623.1-RELATED"/>
    <property type="match status" value="1"/>
</dbReference>
<sequence length="190" mass="20603">MKSTGKAADFLRKAVGALRGKAAVLRARLLFLASLRRRTAVVAGISRHIRALTPRQGQGRDKAAAAQCQATAAVADDENVVGLPVPELARLFEQVADEDGDGGYAEWALTLRSLFDDDEDSERRAAAAPAVDGLDDVGQEEEPSVIDVIRSRLEGDGREFRIEDEIDRAADMYIARVRRRIVNAETAGDC</sequence>
<gene>
    <name evidence="1" type="ORF">PVAP13_6KG396200</name>
</gene>
<evidence type="ECO:0000313" key="2">
    <source>
        <dbReference type="Proteomes" id="UP000823388"/>
    </source>
</evidence>
<accession>A0A8T0RHC3</accession>
<comment type="caution">
    <text evidence="1">The sequence shown here is derived from an EMBL/GenBank/DDBJ whole genome shotgun (WGS) entry which is preliminary data.</text>
</comment>
<dbReference type="OrthoDB" id="681307at2759"/>
<evidence type="ECO:0000313" key="1">
    <source>
        <dbReference type="EMBL" id="KAG2585387.1"/>
    </source>
</evidence>